<keyword evidence="6" id="KW-1133">Transmembrane helix</keyword>
<keyword evidence="7" id="KW-0472">Membrane</keyword>
<keyword evidence="5" id="KW-0812">Transmembrane</keyword>
<evidence type="ECO:0000256" key="8">
    <source>
        <dbReference type="RuleBase" id="RU366017"/>
    </source>
</evidence>
<evidence type="ECO:0000256" key="4">
    <source>
        <dbReference type="ARBA" id="ARBA00022679"/>
    </source>
</evidence>
<dbReference type="Pfam" id="PF01697">
    <property type="entry name" value="Glyco_transf_92"/>
    <property type="match status" value="1"/>
</dbReference>
<dbReference type="EC" id="2.4.1.-" evidence="8"/>
<accession>A0A1I7XDE8</accession>
<name>A0A1I7XDE8_HETBA</name>
<evidence type="ECO:0000256" key="6">
    <source>
        <dbReference type="ARBA" id="ARBA00022989"/>
    </source>
</evidence>
<evidence type="ECO:0000256" key="1">
    <source>
        <dbReference type="ARBA" id="ARBA00004167"/>
    </source>
</evidence>
<evidence type="ECO:0000313" key="10">
    <source>
        <dbReference type="WBParaSite" id="Hba_15480"/>
    </source>
</evidence>
<evidence type="ECO:0000313" key="9">
    <source>
        <dbReference type="Proteomes" id="UP000095283"/>
    </source>
</evidence>
<dbReference type="InterPro" id="IPR052012">
    <property type="entry name" value="GTase_92"/>
</dbReference>
<organism evidence="9 10">
    <name type="scientific">Heterorhabditis bacteriophora</name>
    <name type="common">Entomopathogenic nematode worm</name>
    <dbReference type="NCBI Taxonomy" id="37862"/>
    <lineage>
        <taxon>Eukaryota</taxon>
        <taxon>Metazoa</taxon>
        <taxon>Ecdysozoa</taxon>
        <taxon>Nematoda</taxon>
        <taxon>Chromadorea</taxon>
        <taxon>Rhabditida</taxon>
        <taxon>Rhabditina</taxon>
        <taxon>Rhabditomorpha</taxon>
        <taxon>Strongyloidea</taxon>
        <taxon>Heterorhabditidae</taxon>
        <taxon>Heterorhabditis</taxon>
    </lineage>
</organism>
<dbReference type="InterPro" id="IPR008166">
    <property type="entry name" value="Glyco_transf_92"/>
</dbReference>
<evidence type="ECO:0000256" key="5">
    <source>
        <dbReference type="ARBA" id="ARBA00022692"/>
    </source>
</evidence>
<dbReference type="GO" id="GO:0016020">
    <property type="term" value="C:membrane"/>
    <property type="evidence" value="ECO:0007669"/>
    <property type="project" value="UniProtKB-SubCell"/>
</dbReference>
<dbReference type="GO" id="GO:0016757">
    <property type="term" value="F:glycosyltransferase activity"/>
    <property type="evidence" value="ECO:0007669"/>
    <property type="project" value="UniProtKB-UniRule"/>
</dbReference>
<dbReference type="WBParaSite" id="Hba_15480">
    <property type="protein sequence ID" value="Hba_15480"/>
    <property type="gene ID" value="Hba_15480"/>
</dbReference>
<protein>
    <recommendedName>
        <fullName evidence="8">Glycosyltransferase family 92 protein</fullName>
        <ecNumber evidence="8">2.4.1.-</ecNumber>
    </recommendedName>
</protein>
<reference evidence="10" key="1">
    <citation type="submission" date="2016-11" db="UniProtKB">
        <authorList>
            <consortium name="WormBaseParasite"/>
        </authorList>
    </citation>
    <scope>IDENTIFICATION</scope>
</reference>
<dbReference type="PANTHER" id="PTHR21645:SF22">
    <property type="entry name" value="GLYCOSYLTRANSFERASE FAMILY 92 PROTEIN"/>
    <property type="match status" value="1"/>
</dbReference>
<keyword evidence="9" id="KW-1185">Reference proteome</keyword>
<dbReference type="Proteomes" id="UP000095283">
    <property type="component" value="Unplaced"/>
</dbReference>
<evidence type="ECO:0000256" key="7">
    <source>
        <dbReference type="ARBA" id="ARBA00023136"/>
    </source>
</evidence>
<keyword evidence="4 8" id="KW-0808">Transferase</keyword>
<keyword evidence="3 8" id="KW-0328">Glycosyltransferase</keyword>
<sequence length="140" mass="15974">MSKLTLNDKRSGKARIAPWISLKKLIDYDPNIYAVQHSNTLAYLDCYLQYKNSVEFIIFSPLDEVVLPHVEQSYPAEFRALFLSRGTPLIHYNIKRTQGVAHKSMVSFMPSDILHGINFNGTVGNHIRIADIRAVNQEEV</sequence>
<dbReference type="PANTHER" id="PTHR21645">
    <property type="entry name" value="GLYCOSYLTRANSFERASE FAMILY 92 PROTEIN"/>
    <property type="match status" value="1"/>
</dbReference>
<proteinExistence type="inferred from homology"/>
<evidence type="ECO:0000256" key="2">
    <source>
        <dbReference type="ARBA" id="ARBA00007647"/>
    </source>
</evidence>
<dbReference type="AlphaFoldDB" id="A0A1I7XDE8"/>
<comment type="similarity">
    <text evidence="2 8">Belongs to the glycosyltransferase 92 family.</text>
</comment>
<comment type="subcellular location">
    <subcellularLocation>
        <location evidence="1">Membrane</location>
        <topology evidence="1">Single-pass membrane protein</topology>
    </subcellularLocation>
</comment>
<evidence type="ECO:0000256" key="3">
    <source>
        <dbReference type="ARBA" id="ARBA00022676"/>
    </source>
</evidence>